<feature type="compositionally biased region" description="Polar residues" evidence="1">
    <location>
        <begin position="504"/>
        <end position="519"/>
    </location>
</feature>
<dbReference type="Proteomes" id="UP000492821">
    <property type="component" value="Unassembled WGS sequence"/>
</dbReference>
<proteinExistence type="predicted"/>
<feature type="region of interest" description="Disordered" evidence="1">
    <location>
        <begin position="717"/>
        <end position="746"/>
    </location>
</feature>
<dbReference type="AlphaFoldDB" id="A0A7E4W9Y0"/>
<reference evidence="4" key="2">
    <citation type="submission" date="2020-10" db="UniProtKB">
        <authorList>
            <consortium name="WormBaseParasite"/>
        </authorList>
    </citation>
    <scope>IDENTIFICATION</scope>
</reference>
<name>A0A7E4W9Y0_PANRE</name>
<evidence type="ECO:0000313" key="4">
    <source>
        <dbReference type="WBParaSite" id="Pan_g8036.t1"/>
    </source>
</evidence>
<feature type="region of interest" description="Disordered" evidence="1">
    <location>
        <begin position="305"/>
        <end position="388"/>
    </location>
</feature>
<feature type="region of interest" description="Disordered" evidence="1">
    <location>
        <begin position="418"/>
        <end position="437"/>
    </location>
</feature>
<dbReference type="WBParaSite" id="Pan_g8036.t1">
    <property type="protein sequence ID" value="Pan_g8036.t1"/>
    <property type="gene ID" value="Pan_g8036"/>
</dbReference>
<organism evidence="3 4">
    <name type="scientific">Panagrellus redivivus</name>
    <name type="common">Microworm</name>
    <dbReference type="NCBI Taxonomy" id="6233"/>
    <lineage>
        <taxon>Eukaryota</taxon>
        <taxon>Metazoa</taxon>
        <taxon>Ecdysozoa</taxon>
        <taxon>Nematoda</taxon>
        <taxon>Chromadorea</taxon>
        <taxon>Rhabditida</taxon>
        <taxon>Tylenchina</taxon>
        <taxon>Panagrolaimomorpha</taxon>
        <taxon>Panagrolaimoidea</taxon>
        <taxon>Panagrolaimidae</taxon>
        <taxon>Panagrellus</taxon>
    </lineage>
</organism>
<feature type="region of interest" description="Disordered" evidence="1">
    <location>
        <begin position="504"/>
        <end position="530"/>
    </location>
</feature>
<sequence length="849" mass="92182">MIWEVQKRVIWLLGLLAIASAQNACSFSNGAYNLNWNVDSNNNVNYVLNYNNFPTNGNYWIAFSYDGFNSVLISGVNGQVQIQTANIQNSQPLPTVGSNILQSQSGSLNNGNLQANFVIPLAALNAAAGGATCMQWQFYTTATQSGSSYPGSPQTQQVCNLQQQCGQGTTYAPDQYGNGYGPNYDSSLMGGSNRGFQSSTAAPMGYQSSAPVMSTGYQSSTMNTGYQSTTPYPNTGYQSSTPYSSNYQSTTQSPYGYQATTQSPNMGYQSTMSPQYDQSQSTGTPNVGYTGPPYTGGAVVYNTQQNAAPSGSYNNQQQYSQSSSGYNNQQYSATSNAPSGGQTFTSTPYPAGYNSYSQQQQQQQYSSNSNTRFNDANSPSQNGEALGFPTTNGDSFVVANPNYIFLPPAIEQRFLDNELGGSNNGGQGGGGSGSGVFYDQNSNVGGQGLYGSTTTQAPVLSNDAQNQANYQRIQADPPTTADPSTYTNNIYGYDYRSNANMQYTLNGNPSQYQPPSFTRFQPPPGSPFRKKRQAFTQFTDPNTLPGTAYYGQNSKVSSSSANTIFYDSNQQSNLQSNTPATPPSNQYQYQQQQQTQTQVPSLQQQIQDDMPPAAPQPTAEQMYQYEQRQQLRNKFYYWNPTGFTQWDDSNVYVNTDLAEELSRTTTTTENPFYPYVNRPYENSKYDPEANVITGTIPAYLPYRTLAAGQGSATYLDTGSAGTGSSSSTYNTGTAGSTSGGGYTSYSSGSTGNTIYRDNVVNPQSPNYPQVVQQDQQAMQAYTDQNCSGTDPYWCQNYVSQFMLWQTQFDAPGSSGNNAPNNSVCQALAQSLQYSEHRCCQTVRQAGCRG</sequence>
<accession>A0A7E4W9Y0</accession>
<feature type="compositionally biased region" description="Polar residues" evidence="1">
    <location>
        <begin position="371"/>
        <end position="388"/>
    </location>
</feature>
<feature type="compositionally biased region" description="Gly residues" evidence="1">
    <location>
        <begin position="422"/>
        <end position="434"/>
    </location>
</feature>
<evidence type="ECO:0000313" key="3">
    <source>
        <dbReference type="Proteomes" id="UP000492821"/>
    </source>
</evidence>
<keyword evidence="3" id="KW-1185">Reference proteome</keyword>
<feature type="compositionally biased region" description="Polar residues" evidence="1">
    <location>
        <begin position="333"/>
        <end position="348"/>
    </location>
</feature>
<feature type="compositionally biased region" description="Polar residues" evidence="1">
    <location>
        <begin position="571"/>
        <end position="585"/>
    </location>
</feature>
<feature type="chain" id="PRO_5028998231" evidence="2">
    <location>
        <begin position="22"/>
        <end position="849"/>
    </location>
</feature>
<evidence type="ECO:0000256" key="1">
    <source>
        <dbReference type="SAM" id="MobiDB-lite"/>
    </source>
</evidence>
<feature type="compositionally biased region" description="Low complexity" evidence="1">
    <location>
        <begin position="586"/>
        <end position="607"/>
    </location>
</feature>
<feature type="region of interest" description="Disordered" evidence="1">
    <location>
        <begin position="217"/>
        <end position="291"/>
    </location>
</feature>
<evidence type="ECO:0000256" key="2">
    <source>
        <dbReference type="SAM" id="SignalP"/>
    </source>
</evidence>
<protein>
    <submittedName>
        <fullName evidence="4">WW domain-containing protein</fullName>
    </submittedName>
</protein>
<feature type="compositionally biased region" description="Low complexity" evidence="1">
    <location>
        <begin position="353"/>
        <end position="370"/>
    </location>
</feature>
<feature type="compositionally biased region" description="Low complexity" evidence="1">
    <location>
        <begin position="310"/>
        <end position="332"/>
    </location>
</feature>
<feature type="signal peptide" evidence="2">
    <location>
        <begin position="1"/>
        <end position="21"/>
    </location>
</feature>
<feature type="compositionally biased region" description="Polar residues" evidence="1">
    <location>
        <begin position="217"/>
        <end position="287"/>
    </location>
</feature>
<keyword evidence="2" id="KW-0732">Signal</keyword>
<reference evidence="3" key="1">
    <citation type="journal article" date="2013" name="Genetics">
        <title>The draft genome and transcriptome of Panagrellus redivivus are shaped by the harsh demands of a free-living lifestyle.</title>
        <authorList>
            <person name="Srinivasan J."/>
            <person name="Dillman A.R."/>
            <person name="Macchietto M.G."/>
            <person name="Heikkinen L."/>
            <person name="Lakso M."/>
            <person name="Fracchia K.M."/>
            <person name="Antoshechkin I."/>
            <person name="Mortazavi A."/>
            <person name="Wong G."/>
            <person name="Sternberg P.W."/>
        </authorList>
    </citation>
    <scope>NUCLEOTIDE SEQUENCE [LARGE SCALE GENOMIC DNA]</scope>
    <source>
        <strain evidence="3">MT8872</strain>
    </source>
</reference>
<feature type="compositionally biased region" description="Low complexity" evidence="1">
    <location>
        <begin position="717"/>
        <end position="736"/>
    </location>
</feature>
<feature type="region of interest" description="Disordered" evidence="1">
    <location>
        <begin position="571"/>
        <end position="618"/>
    </location>
</feature>